<dbReference type="SMART" id="SM00304">
    <property type="entry name" value="HAMP"/>
    <property type="match status" value="1"/>
</dbReference>
<dbReference type="InterPro" id="IPR003660">
    <property type="entry name" value="HAMP_dom"/>
</dbReference>
<keyword evidence="9" id="KW-0547">Nucleotide-binding</keyword>
<dbReference type="Pfam" id="PF00672">
    <property type="entry name" value="HAMP"/>
    <property type="match status" value="1"/>
</dbReference>
<dbReference type="InterPro" id="IPR005467">
    <property type="entry name" value="His_kinase_dom"/>
</dbReference>
<evidence type="ECO:0000313" key="18">
    <source>
        <dbReference type="EMBL" id="KAB7705580.1"/>
    </source>
</evidence>
<evidence type="ECO:0000256" key="5">
    <source>
        <dbReference type="ARBA" id="ARBA00022475"/>
    </source>
</evidence>
<dbReference type="FunFam" id="3.30.565.10:FF:000006">
    <property type="entry name" value="Sensor histidine kinase WalK"/>
    <property type="match status" value="1"/>
</dbReference>
<dbReference type="InterPro" id="IPR004358">
    <property type="entry name" value="Sig_transdc_His_kin-like_C"/>
</dbReference>
<dbReference type="InterPro" id="IPR041610">
    <property type="entry name" value="ArlS_N"/>
</dbReference>
<keyword evidence="19" id="KW-1185">Reference proteome</keyword>
<keyword evidence="10" id="KW-0418">Kinase</keyword>
<evidence type="ECO:0000256" key="10">
    <source>
        <dbReference type="ARBA" id="ARBA00022777"/>
    </source>
</evidence>
<evidence type="ECO:0000256" key="15">
    <source>
        <dbReference type="SAM" id="Phobius"/>
    </source>
</evidence>
<evidence type="ECO:0000256" key="12">
    <source>
        <dbReference type="ARBA" id="ARBA00022989"/>
    </source>
</evidence>
<dbReference type="PANTHER" id="PTHR45528">
    <property type="entry name" value="SENSOR HISTIDINE KINASE CPXA"/>
    <property type="match status" value="1"/>
</dbReference>
<dbReference type="SMART" id="SM00387">
    <property type="entry name" value="HATPase_c"/>
    <property type="match status" value="1"/>
</dbReference>
<keyword evidence="6" id="KW-0597">Phosphoprotein</keyword>
<keyword evidence="14 15" id="KW-0472">Membrane</keyword>
<dbReference type="InterPro" id="IPR003661">
    <property type="entry name" value="HisK_dim/P_dom"/>
</dbReference>
<dbReference type="Proteomes" id="UP000429595">
    <property type="component" value="Unassembled WGS sequence"/>
</dbReference>
<dbReference type="GO" id="GO:0005886">
    <property type="term" value="C:plasma membrane"/>
    <property type="evidence" value="ECO:0007669"/>
    <property type="project" value="UniProtKB-SubCell"/>
</dbReference>
<evidence type="ECO:0000256" key="8">
    <source>
        <dbReference type="ARBA" id="ARBA00022692"/>
    </source>
</evidence>
<dbReference type="CDD" id="cd06225">
    <property type="entry name" value="HAMP"/>
    <property type="match status" value="1"/>
</dbReference>
<keyword evidence="11" id="KW-0067">ATP-binding</keyword>
<evidence type="ECO:0000256" key="11">
    <source>
        <dbReference type="ARBA" id="ARBA00022840"/>
    </source>
</evidence>
<dbReference type="InterPro" id="IPR036097">
    <property type="entry name" value="HisK_dim/P_sf"/>
</dbReference>
<sequence length="448" mass="50531">MSIKTKIYVFSASILFIILLIVNASIYFIYMKSQIKNEADNLLDEAELIAEKVTLSELSQPSHENPLRSYIIDDGMIRFVNKEGHVIHEVDDEKELKELKPIFSNEEKDEEIIVHGEKYLAVSYPVYSGSRFIGTLEIVKTLDDIIDSISLLLSILFWASIAALSLSILGGKILSNLLLNPVSAMTRTMKAVEESGEFKKIDPANRSKDELYKMAMTFNCMIDRLKENFEKQKQFVSDASHELKTPLTVIEGYALLLKRRGAENHEIREEAIEAIHSEAERMKEMTKQMLSLASAEGGQENMKREQIDLASFCEQIANKFKKIYNQNIIVFPSPENLTAYWNSQQLTQVLSNVLDNALKYSKKDVEIKPGKIGSRTAIQVVDQGVGIPKEDIANIFERFYRVDKSRHRKTGGTGLGLPIAKAITENHGGEIIVESEEGKGTTVTIYLD</sequence>
<proteinExistence type="predicted"/>
<keyword evidence="5" id="KW-1003">Cell membrane</keyword>
<keyword evidence="8 15" id="KW-0812">Transmembrane</keyword>
<dbReference type="SUPFAM" id="SSF47384">
    <property type="entry name" value="Homodimeric domain of signal transducing histidine kinase"/>
    <property type="match status" value="1"/>
</dbReference>
<dbReference type="InterPro" id="IPR036890">
    <property type="entry name" value="HATPase_C_sf"/>
</dbReference>
<evidence type="ECO:0000256" key="9">
    <source>
        <dbReference type="ARBA" id="ARBA00022741"/>
    </source>
</evidence>
<feature type="domain" description="HAMP" evidence="17">
    <location>
        <begin position="176"/>
        <end position="230"/>
    </location>
</feature>
<organism evidence="18 19">
    <name type="scientific">Bacillus aerolatus</name>
    <dbReference type="NCBI Taxonomy" id="2653354"/>
    <lineage>
        <taxon>Bacteria</taxon>
        <taxon>Bacillati</taxon>
        <taxon>Bacillota</taxon>
        <taxon>Bacilli</taxon>
        <taxon>Bacillales</taxon>
        <taxon>Bacillaceae</taxon>
        <taxon>Bacillus</taxon>
    </lineage>
</organism>
<gene>
    <name evidence="18" type="ORF">F9802_13670</name>
</gene>
<dbReference type="Gene3D" id="3.30.565.10">
    <property type="entry name" value="Histidine kinase-like ATPase, C-terminal domain"/>
    <property type="match status" value="1"/>
</dbReference>
<dbReference type="EC" id="2.7.13.3" evidence="3"/>
<comment type="caution">
    <text evidence="18">The sequence shown here is derived from an EMBL/GenBank/DDBJ whole genome shotgun (WGS) entry which is preliminary data.</text>
</comment>
<dbReference type="Pfam" id="PF02518">
    <property type="entry name" value="HATPase_c"/>
    <property type="match status" value="1"/>
</dbReference>
<reference evidence="18 19" key="1">
    <citation type="submission" date="2019-10" db="EMBL/GenBank/DDBJ databases">
        <title>Bacillus aerolatum sp. nov., isolated from bioaerosol of sport playgrounds.</title>
        <authorList>
            <person name="Chen P."/>
            <person name="Zhang G."/>
        </authorList>
    </citation>
    <scope>NUCLEOTIDE SEQUENCE [LARGE SCALE GENOMIC DNA]</scope>
    <source>
        <strain evidence="18 19">CX253</strain>
    </source>
</reference>
<dbReference type="Gene3D" id="1.10.287.130">
    <property type="match status" value="1"/>
</dbReference>
<dbReference type="EMBL" id="WEIO01000008">
    <property type="protein sequence ID" value="KAB7705580.1"/>
    <property type="molecule type" value="Genomic_DNA"/>
</dbReference>
<dbReference type="PANTHER" id="PTHR45528:SF1">
    <property type="entry name" value="SENSOR HISTIDINE KINASE CPXA"/>
    <property type="match status" value="1"/>
</dbReference>
<evidence type="ECO:0000256" key="7">
    <source>
        <dbReference type="ARBA" id="ARBA00022679"/>
    </source>
</evidence>
<dbReference type="Gene3D" id="6.10.340.10">
    <property type="match status" value="1"/>
</dbReference>
<feature type="transmembrane region" description="Helical" evidence="15">
    <location>
        <begin position="7"/>
        <end position="30"/>
    </location>
</feature>
<feature type="domain" description="Histidine kinase" evidence="16">
    <location>
        <begin position="238"/>
        <end position="448"/>
    </location>
</feature>
<keyword evidence="7" id="KW-0808">Transferase</keyword>
<name>A0A6I1FDL3_9BACI</name>
<dbReference type="SMART" id="SM00388">
    <property type="entry name" value="HisKA"/>
    <property type="match status" value="1"/>
</dbReference>
<dbReference type="GO" id="GO:0005524">
    <property type="term" value="F:ATP binding"/>
    <property type="evidence" value="ECO:0007669"/>
    <property type="project" value="UniProtKB-KW"/>
</dbReference>
<dbReference type="SUPFAM" id="SSF158472">
    <property type="entry name" value="HAMP domain-like"/>
    <property type="match status" value="1"/>
</dbReference>
<evidence type="ECO:0000256" key="3">
    <source>
        <dbReference type="ARBA" id="ARBA00012438"/>
    </source>
</evidence>
<keyword evidence="12 15" id="KW-1133">Transmembrane helix</keyword>
<dbReference type="Pfam" id="PF18719">
    <property type="entry name" value="ArlS_N"/>
    <property type="match status" value="1"/>
</dbReference>
<evidence type="ECO:0000313" key="19">
    <source>
        <dbReference type="Proteomes" id="UP000429595"/>
    </source>
</evidence>
<comment type="catalytic activity">
    <reaction evidence="1">
        <text>ATP + protein L-histidine = ADP + protein N-phospho-L-histidine.</text>
        <dbReference type="EC" id="2.7.13.3"/>
    </reaction>
</comment>
<dbReference type="CDD" id="cd00075">
    <property type="entry name" value="HATPase"/>
    <property type="match status" value="1"/>
</dbReference>
<dbReference type="PROSITE" id="PS50885">
    <property type="entry name" value="HAMP"/>
    <property type="match status" value="1"/>
</dbReference>
<evidence type="ECO:0000259" key="17">
    <source>
        <dbReference type="PROSITE" id="PS50885"/>
    </source>
</evidence>
<dbReference type="SUPFAM" id="SSF55874">
    <property type="entry name" value="ATPase domain of HSP90 chaperone/DNA topoisomerase II/histidine kinase"/>
    <property type="match status" value="1"/>
</dbReference>
<dbReference type="Pfam" id="PF00512">
    <property type="entry name" value="HisKA"/>
    <property type="match status" value="1"/>
</dbReference>
<dbReference type="InterPro" id="IPR050398">
    <property type="entry name" value="HssS/ArlS-like"/>
</dbReference>
<evidence type="ECO:0000256" key="13">
    <source>
        <dbReference type="ARBA" id="ARBA00023012"/>
    </source>
</evidence>
<evidence type="ECO:0000256" key="1">
    <source>
        <dbReference type="ARBA" id="ARBA00000085"/>
    </source>
</evidence>
<evidence type="ECO:0000256" key="6">
    <source>
        <dbReference type="ARBA" id="ARBA00022553"/>
    </source>
</evidence>
<evidence type="ECO:0000259" key="16">
    <source>
        <dbReference type="PROSITE" id="PS50109"/>
    </source>
</evidence>
<evidence type="ECO:0000256" key="2">
    <source>
        <dbReference type="ARBA" id="ARBA00004651"/>
    </source>
</evidence>
<dbReference type="PROSITE" id="PS50109">
    <property type="entry name" value="HIS_KIN"/>
    <property type="match status" value="1"/>
</dbReference>
<keyword evidence="13" id="KW-0902">Two-component regulatory system</keyword>
<comment type="subcellular location">
    <subcellularLocation>
        <location evidence="2">Cell membrane</location>
        <topology evidence="2">Multi-pass membrane protein</topology>
    </subcellularLocation>
</comment>
<evidence type="ECO:0000256" key="4">
    <source>
        <dbReference type="ARBA" id="ARBA00015735"/>
    </source>
</evidence>
<dbReference type="AlphaFoldDB" id="A0A6I1FDL3"/>
<dbReference type="GO" id="GO:0000155">
    <property type="term" value="F:phosphorelay sensor kinase activity"/>
    <property type="evidence" value="ECO:0007669"/>
    <property type="project" value="InterPro"/>
</dbReference>
<protein>
    <recommendedName>
        <fullName evidence="4">Signal transduction histidine-protein kinase ArlS</fullName>
        <ecNumber evidence="3">2.7.13.3</ecNumber>
    </recommendedName>
</protein>
<evidence type="ECO:0000256" key="14">
    <source>
        <dbReference type="ARBA" id="ARBA00023136"/>
    </source>
</evidence>
<dbReference type="InterPro" id="IPR003594">
    <property type="entry name" value="HATPase_dom"/>
</dbReference>
<dbReference type="FunFam" id="1.10.287.130:FF:000001">
    <property type="entry name" value="Two-component sensor histidine kinase"/>
    <property type="match status" value="1"/>
</dbReference>
<accession>A0A6I1FDL3</accession>
<dbReference type="CDD" id="cd00082">
    <property type="entry name" value="HisKA"/>
    <property type="match status" value="1"/>
</dbReference>
<dbReference type="RefSeq" id="WP_152152883.1">
    <property type="nucleotide sequence ID" value="NZ_WEIO01000008.1"/>
</dbReference>
<dbReference type="PRINTS" id="PR00344">
    <property type="entry name" value="BCTRLSENSOR"/>
</dbReference>